<organism evidence="5 6">
    <name type="scientific">Sphingobacterium olei</name>
    <dbReference type="NCBI Taxonomy" id="2571155"/>
    <lineage>
        <taxon>Bacteria</taxon>
        <taxon>Pseudomonadati</taxon>
        <taxon>Bacteroidota</taxon>
        <taxon>Sphingobacteriia</taxon>
        <taxon>Sphingobacteriales</taxon>
        <taxon>Sphingobacteriaceae</taxon>
        <taxon>Sphingobacterium</taxon>
    </lineage>
</organism>
<dbReference type="AlphaFoldDB" id="A0A4U0P3S3"/>
<accession>A0A4U0P3S3</accession>
<evidence type="ECO:0000313" key="5">
    <source>
        <dbReference type="EMBL" id="TJZ62021.1"/>
    </source>
</evidence>
<proteinExistence type="inferred from homology"/>
<name>A0A4U0P3S3_9SPHI</name>
<dbReference type="SFLD" id="SFLDG01129">
    <property type="entry name" value="C1.5:_HAD__Beta-PGM__Phosphata"/>
    <property type="match status" value="1"/>
</dbReference>
<evidence type="ECO:0000313" key="6">
    <source>
        <dbReference type="Proteomes" id="UP000306808"/>
    </source>
</evidence>
<dbReference type="GO" id="GO:0008967">
    <property type="term" value="F:phosphoglycolate phosphatase activity"/>
    <property type="evidence" value="ECO:0007669"/>
    <property type="project" value="UniProtKB-EC"/>
</dbReference>
<dbReference type="NCBIfam" id="TIGR01509">
    <property type="entry name" value="HAD-SF-IA-v3"/>
    <property type="match status" value="1"/>
</dbReference>
<dbReference type="InterPro" id="IPR041492">
    <property type="entry name" value="HAD_2"/>
</dbReference>
<dbReference type="EMBL" id="SUME01000002">
    <property type="protein sequence ID" value="TJZ62021.1"/>
    <property type="molecule type" value="Genomic_DNA"/>
</dbReference>
<gene>
    <name evidence="5" type="ORF">FAZ15_05785</name>
</gene>
<dbReference type="PANTHER" id="PTHR43434:SF1">
    <property type="entry name" value="PHOSPHOGLYCOLATE PHOSPHATASE"/>
    <property type="match status" value="1"/>
</dbReference>
<dbReference type="SFLD" id="SFLDS00003">
    <property type="entry name" value="Haloacid_Dehalogenase"/>
    <property type="match status" value="1"/>
</dbReference>
<dbReference type="GO" id="GO:0006281">
    <property type="term" value="P:DNA repair"/>
    <property type="evidence" value="ECO:0007669"/>
    <property type="project" value="TreeGrafter"/>
</dbReference>
<dbReference type="GO" id="GO:0005829">
    <property type="term" value="C:cytosol"/>
    <property type="evidence" value="ECO:0007669"/>
    <property type="project" value="TreeGrafter"/>
</dbReference>
<comment type="similarity">
    <text evidence="3">Belongs to the HAD-like hydrolase superfamily. CbbY/CbbZ/Gph/YieH family.</text>
</comment>
<reference evidence="5 6" key="1">
    <citation type="submission" date="2019-04" db="EMBL/GenBank/DDBJ databases">
        <title>Sphingobacterium olei sp. nov., isolated from oil-contaminated soil.</title>
        <authorList>
            <person name="Liu B."/>
        </authorList>
    </citation>
    <scope>NUCLEOTIDE SEQUENCE [LARGE SCALE GENOMIC DNA]</scope>
    <source>
        <strain evidence="5 6">HAL-9</strain>
    </source>
</reference>
<dbReference type="InterPro" id="IPR023214">
    <property type="entry name" value="HAD_sf"/>
</dbReference>
<dbReference type="SUPFAM" id="SSF56784">
    <property type="entry name" value="HAD-like"/>
    <property type="match status" value="1"/>
</dbReference>
<dbReference type="PANTHER" id="PTHR43434">
    <property type="entry name" value="PHOSPHOGLYCOLATE PHOSPHATASE"/>
    <property type="match status" value="1"/>
</dbReference>
<sequence length="214" mass="24151">MKLIIFDLDGTLINTLDDLAASCNHTLKAHDFPTHPTSDYKMFVGNGIRTLVERALPIASRNDETIDRLKVEFTRYYNLHAKDMTQPYDDIVPLLHALKNHGFKISVASNKYHEAVVHLVDHYFSTIQFDLVLGHRDNHPAKPDPDIVFDTLRVLNVGKEDCYYIGDSSVDMITAKCAGVTAVGATWGFRSEVELRENGADHIIHHPLDLLNMI</sequence>
<comment type="pathway">
    <text evidence="2">Organic acid metabolism; glycolate biosynthesis; glycolate from 2-phosphoglycolate: step 1/1.</text>
</comment>
<comment type="caution">
    <text evidence="5">The sequence shown here is derived from an EMBL/GenBank/DDBJ whole genome shotgun (WGS) entry which is preliminary data.</text>
</comment>
<dbReference type="InterPro" id="IPR050155">
    <property type="entry name" value="HAD-like_hydrolase_sf"/>
</dbReference>
<evidence type="ECO:0000256" key="2">
    <source>
        <dbReference type="ARBA" id="ARBA00004818"/>
    </source>
</evidence>
<dbReference type="EC" id="3.1.3.18" evidence="4"/>
<evidence type="ECO:0000256" key="4">
    <source>
        <dbReference type="ARBA" id="ARBA00013078"/>
    </source>
</evidence>
<dbReference type="NCBIfam" id="TIGR01549">
    <property type="entry name" value="HAD-SF-IA-v1"/>
    <property type="match status" value="1"/>
</dbReference>
<dbReference type="Pfam" id="PF13419">
    <property type="entry name" value="HAD_2"/>
    <property type="match status" value="1"/>
</dbReference>
<dbReference type="Gene3D" id="3.40.50.1000">
    <property type="entry name" value="HAD superfamily/HAD-like"/>
    <property type="match status" value="1"/>
</dbReference>
<dbReference type="Gene3D" id="1.10.150.240">
    <property type="entry name" value="Putative phosphatase, domain 2"/>
    <property type="match status" value="1"/>
</dbReference>
<evidence type="ECO:0000256" key="3">
    <source>
        <dbReference type="ARBA" id="ARBA00006171"/>
    </source>
</evidence>
<evidence type="ECO:0000256" key="1">
    <source>
        <dbReference type="ARBA" id="ARBA00000830"/>
    </source>
</evidence>
<dbReference type="OrthoDB" id="9807630at2"/>
<dbReference type="InterPro" id="IPR023198">
    <property type="entry name" value="PGP-like_dom2"/>
</dbReference>
<dbReference type="Proteomes" id="UP000306808">
    <property type="component" value="Unassembled WGS sequence"/>
</dbReference>
<dbReference type="InterPro" id="IPR006439">
    <property type="entry name" value="HAD-SF_hydro_IA"/>
</dbReference>
<dbReference type="RefSeq" id="WP_136900366.1">
    <property type="nucleotide sequence ID" value="NZ_SUME01000002.1"/>
</dbReference>
<keyword evidence="5" id="KW-0378">Hydrolase</keyword>
<protein>
    <recommendedName>
        <fullName evidence="4">phosphoglycolate phosphatase</fullName>
        <ecNumber evidence="4">3.1.3.18</ecNumber>
    </recommendedName>
</protein>
<comment type="catalytic activity">
    <reaction evidence="1">
        <text>2-phosphoglycolate + H2O = glycolate + phosphate</text>
        <dbReference type="Rhea" id="RHEA:14369"/>
        <dbReference type="ChEBI" id="CHEBI:15377"/>
        <dbReference type="ChEBI" id="CHEBI:29805"/>
        <dbReference type="ChEBI" id="CHEBI:43474"/>
        <dbReference type="ChEBI" id="CHEBI:58033"/>
        <dbReference type="EC" id="3.1.3.18"/>
    </reaction>
</comment>
<keyword evidence="6" id="KW-1185">Reference proteome</keyword>
<dbReference type="InterPro" id="IPR036412">
    <property type="entry name" value="HAD-like_sf"/>
</dbReference>